<keyword evidence="3" id="KW-1185">Reference proteome</keyword>
<gene>
    <name evidence="2" type="ORF">HPB48_009980</name>
</gene>
<proteinExistence type="predicted"/>
<organism evidence="2 3">
    <name type="scientific">Haemaphysalis longicornis</name>
    <name type="common">Bush tick</name>
    <dbReference type="NCBI Taxonomy" id="44386"/>
    <lineage>
        <taxon>Eukaryota</taxon>
        <taxon>Metazoa</taxon>
        <taxon>Ecdysozoa</taxon>
        <taxon>Arthropoda</taxon>
        <taxon>Chelicerata</taxon>
        <taxon>Arachnida</taxon>
        <taxon>Acari</taxon>
        <taxon>Parasitiformes</taxon>
        <taxon>Ixodida</taxon>
        <taxon>Ixodoidea</taxon>
        <taxon>Ixodidae</taxon>
        <taxon>Haemaphysalinae</taxon>
        <taxon>Haemaphysalis</taxon>
    </lineage>
</organism>
<dbReference type="VEuPathDB" id="VectorBase:HLOH_054315"/>
<dbReference type="AlphaFoldDB" id="A0A9J6FZ27"/>
<feature type="compositionally biased region" description="Basic and acidic residues" evidence="1">
    <location>
        <begin position="56"/>
        <end position="67"/>
    </location>
</feature>
<evidence type="ECO:0000313" key="2">
    <source>
        <dbReference type="EMBL" id="KAH9367609.1"/>
    </source>
</evidence>
<dbReference type="Proteomes" id="UP000821853">
    <property type="component" value="Chromosome 2"/>
</dbReference>
<accession>A0A9J6FZ27</accession>
<dbReference type="EMBL" id="JABSTR010000004">
    <property type="protein sequence ID" value="KAH9367609.1"/>
    <property type="molecule type" value="Genomic_DNA"/>
</dbReference>
<protein>
    <submittedName>
        <fullName evidence="2">Uncharacterized protein</fullName>
    </submittedName>
</protein>
<feature type="compositionally biased region" description="Low complexity" evidence="1">
    <location>
        <begin position="68"/>
        <end position="80"/>
    </location>
</feature>
<evidence type="ECO:0000256" key="1">
    <source>
        <dbReference type="SAM" id="MobiDB-lite"/>
    </source>
</evidence>
<sequence>MGTSTSRDSTPDLSLLKGHLDVTWQNIGTNLGSDQDIISLTIRGPMFTEQVGQARITDRDRLRKNTTDNENPEPTSETPPRTYQAWAKEHLELVENIPKR</sequence>
<evidence type="ECO:0000313" key="3">
    <source>
        <dbReference type="Proteomes" id="UP000821853"/>
    </source>
</evidence>
<feature type="region of interest" description="Disordered" evidence="1">
    <location>
        <begin position="54"/>
        <end position="83"/>
    </location>
</feature>
<reference evidence="2 3" key="1">
    <citation type="journal article" date="2020" name="Cell">
        <title>Large-Scale Comparative Analyses of Tick Genomes Elucidate Their Genetic Diversity and Vector Capacities.</title>
        <authorList>
            <consortium name="Tick Genome and Microbiome Consortium (TIGMIC)"/>
            <person name="Jia N."/>
            <person name="Wang J."/>
            <person name="Shi W."/>
            <person name="Du L."/>
            <person name="Sun Y."/>
            <person name="Zhan W."/>
            <person name="Jiang J.F."/>
            <person name="Wang Q."/>
            <person name="Zhang B."/>
            <person name="Ji P."/>
            <person name="Bell-Sakyi L."/>
            <person name="Cui X.M."/>
            <person name="Yuan T.T."/>
            <person name="Jiang B.G."/>
            <person name="Yang W.F."/>
            <person name="Lam T.T."/>
            <person name="Chang Q.C."/>
            <person name="Ding S.J."/>
            <person name="Wang X.J."/>
            <person name="Zhu J.G."/>
            <person name="Ruan X.D."/>
            <person name="Zhao L."/>
            <person name="Wei J.T."/>
            <person name="Ye R.Z."/>
            <person name="Que T.C."/>
            <person name="Du C.H."/>
            <person name="Zhou Y.H."/>
            <person name="Cheng J.X."/>
            <person name="Dai P.F."/>
            <person name="Guo W.B."/>
            <person name="Han X.H."/>
            <person name="Huang E.J."/>
            <person name="Li L.F."/>
            <person name="Wei W."/>
            <person name="Gao Y.C."/>
            <person name="Liu J.Z."/>
            <person name="Shao H.Z."/>
            <person name="Wang X."/>
            <person name="Wang C.C."/>
            <person name="Yang T.C."/>
            <person name="Huo Q.B."/>
            <person name="Li W."/>
            <person name="Chen H.Y."/>
            <person name="Chen S.E."/>
            <person name="Zhou L.G."/>
            <person name="Ni X.B."/>
            <person name="Tian J.H."/>
            <person name="Sheng Y."/>
            <person name="Liu T."/>
            <person name="Pan Y.S."/>
            <person name="Xia L.Y."/>
            <person name="Li J."/>
            <person name="Zhao F."/>
            <person name="Cao W.C."/>
        </authorList>
    </citation>
    <scope>NUCLEOTIDE SEQUENCE [LARGE SCALE GENOMIC DNA]</scope>
    <source>
        <strain evidence="2">HaeL-2018</strain>
    </source>
</reference>
<comment type="caution">
    <text evidence="2">The sequence shown here is derived from an EMBL/GenBank/DDBJ whole genome shotgun (WGS) entry which is preliminary data.</text>
</comment>
<name>A0A9J6FZ27_HAELO</name>